<accession>A0A1R2CW39</accession>
<protein>
    <submittedName>
        <fullName evidence="1">Uncharacterized protein</fullName>
    </submittedName>
</protein>
<organism evidence="1 2">
    <name type="scientific">Stentor coeruleus</name>
    <dbReference type="NCBI Taxonomy" id="5963"/>
    <lineage>
        <taxon>Eukaryota</taxon>
        <taxon>Sar</taxon>
        <taxon>Alveolata</taxon>
        <taxon>Ciliophora</taxon>
        <taxon>Postciliodesmatophora</taxon>
        <taxon>Heterotrichea</taxon>
        <taxon>Heterotrichida</taxon>
        <taxon>Stentoridae</taxon>
        <taxon>Stentor</taxon>
    </lineage>
</organism>
<comment type="caution">
    <text evidence="1">The sequence shown here is derived from an EMBL/GenBank/DDBJ whole genome shotgun (WGS) entry which is preliminary data.</text>
</comment>
<dbReference type="EMBL" id="MPUH01000046">
    <property type="protein sequence ID" value="OMJ93222.1"/>
    <property type="molecule type" value="Genomic_DNA"/>
</dbReference>
<dbReference type="Proteomes" id="UP000187209">
    <property type="component" value="Unassembled WGS sequence"/>
</dbReference>
<name>A0A1R2CW39_9CILI</name>
<keyword evidence="2" id="KW-1185">Reference proteome</keyword>
<proteinExistence type="predicted"/>
<gene>
    <name evidence="1" type="ORF">SteCoe_3796</name>
</gene>
<sequence>MDSLLAQVLYNLIGTLMIFKHQLLFLPFEASAEVWMHRDSRLGLVRIVIKKNTEPLSMVSLRIQFSPKPSFWVDIIRKLSPK</sequence>
<evidence type="ECO:0000313" key="1">
    <source>
        <dbReference type="EMBL" id="OMJ93222.1"/>
    </source>
</evidence>
<dbReference type="AlphaFoldDB" id="A0A1R2CW39"/>
<reference evidence="1 2" key="1">
    <citation type="submission" date="2016-11" db="EMBL/GenBank/DDBJ databases">
        <title>The macronuclear genome of Stentor coeruleus: a giant cell with tiny introns.</title>
        <authorList>
            <person name="Slabodnick M."/>
            <person name="Ruby J.G."/>
            <person name="Reiff S.B."/>
            <person name="Swart E.C."/>
            <person name="Gosai S."/>
            <person name="Prabakaran S."/>
            <person name="Witkowska E."/>
            <person name="Larue G.E."/>
            <person name="Fisher S."/>
            <person name="Freeman R.M."/>
            <person name="Gunawardena J."/>
            <person name="Chu W."/>
            <person name="Stover N.A."/>
            <person name="Gregory B.D."/>
            <person name="Nowacki M."/>
            <person name="Derisi J."/>
            <person name="Roy S.W."/>
            <person name="Marshall W.F."/>
            <person name="Sood P."/>
        </authorList>
    </citation>
    <scope>NUCLEOTIDE SEQUENCE [LARGE SCALE GENOMIC DNA]</scope>
    <source>
        <strain evidence="1">WM001</strain>
    </source>
</reference>
<evidence type="ECO:0000313" key="2">
    <source>
        <dbReference type="Proteomes" id="UP000187209"/>
    </source>
</evidence>